<dbReference type="CDD" id="cd15457">
    <property type="entry name" value="NADAR"/>
    <property type="match status" value="2"/>
</dbReference>
<dbReference type="InterPro" id="IPR037238">
    <property type="entry name" value="YbiA-like_sf"/>
</dbReference>
<dbReference type="SUPFAM" id="SSF143990">
    <property type="entry name" value="YbiA-like"/>
    <property type="match status" value="3"/>
</dbReference>
<dbReference type="EMBL" id="LIAE01007638">
    <property type="protein sequence ID" value="PAV77954.1"/>
    <property type="molecule type" value="Genomic_DNA"/>
</dbReference>
<evidence type="ECO:0000313" key="4">
    <source>
        <dbReference type="Proteomes" id="UP000218231"/>
    </source>
</evidence>
<dbReference type="Pfam" id="PF08719">
    <property type="entry name" value="NADAR"/>
    <property type="match status" value="1"/>
</dbReference>
<keyword evidence="4" id="KW-1185">Reference proteome</keyword>
<feature type="domain" description="NADAR" evidence="2">
    <location>
        <begin position="263"/>
        <end position="428"/>
    </location>
</feature>
<feature type="compositionally biased region" description="Basic and acidic residues" evidence="1">
    <location>
        <begin position="849"/>
        <end position="865"/>
    </location>
</feature>
<dbReference type="InterPro" id="IPR012816">
    <property type="entry name" value="NADAR"/>
</dbReference>
<feature type="compositionally biased region" description="Polar residues" evidence="1">
    <location>
        <begin position="920"/>
        <end position="941"/>
    </location>
</feature>
<feature type="compositionally biased region" description="Basic and acidic residues" evidence="1">
    <location>
        <begin position="890"/>
        <end position="902"/>
    </location>
</feature>
<proteinExistence type="predicted"/>
<name>A0A2A2KVI6_9BILA</name>
<dbReference type="Gene3D" id="1.10.357.40">
    <property type="entry name" value="YbiA-like"/>
    <property type="match status" value="3"/>
</dbReference>
<gene>
    <name evidence="3" type="ORF">WR25_20104</name>
</gene>
<feature type="compositionally biased region" description="Acidic residues" evidence="1">
    <location>
        <begin position="967"/>
        <end position="980"/>
    </location>
</feature>
<dbReference type="OrthoDB" id="5915751at2759"/>
<evidence type="ECO:0000256" key="1">
    <source>
        <dbReference type="SAM" id="MobiDB-lite"/>
    </source>
</evidence>
<evidence type="ECO:0000259" key="2">
    <source>
        <dbReference type="Pfam" id="PF08719"/>
    </source>
</evidence>
<feature type="region of interest" description="Disordered" evidence="1">
    <location>
        <begin position="807"/>
        <end position="980"/>
    </location>
</feature>
<comment type="caution">
    <text evidence="3">The sequence shown here is derived from an EMBL/GenBank/DDBJ whole genome shotgun (WGS) entry which is preliminary data.</text>
</comment>
<dbReference type="AlphaFoldDB" id="A0A2A2KVI6"/>
<dbReference type="STRING" id="2018661.A0A2A2KVI6"/>
<reference evidence="3 4" key="1">
    <citation type="journal article" date="2017" name="Curr. Biol.">
        <title>Genome architecture and evolution of a unichromosomal asexual nematode.</title>
        <authorList>
            <person name="Fradin H."/>
            <person name="Zegar C."/>
            <person name="Gutwein M."/>
            <person name="Lucas J."/>
            <person name="Kovtun M."/>
            <person name="Corcoran D."/>
            <person name="Baugh L.R."/>
            <person name="Kiontke K."/>
            <person name="Gunsalus K."/>
            <person name="Fitch D.H."/>
            <person name="Piano F."/>
        </authorList>
    </citation>
    <scope>NUCLEOTIDE SEQUENCE [LARGE SCALE GENOMIC DNA]</scope>
    <source>
        <strain evidence="3">PF1309</strain>
    </source>
</reference>
<organism evidence="3 4">
    <name type="scientific">Diploscapter pachys</name>
    <dbReference type="NCBI Taxonomy" id="2018661"/>
    <lineage>
        <taxon>Eukaryota</taxon>
        <taxon>Metazoa</taxon>
        <taxon>Ecdysozoa</taxon>
        <taxon>Nematoda</taxon>
        <taxon>Chromadorea</taxon>
        <taxon>Rhabditida</taxon>
        <taxon>Rhabditina</taxon>
        <taxon>Rhabditomorpha</taxon>
        <taxon>Rhabditoidea</taxon>
        <taxon>Rhabditidae</taxon>
        <taxon>Diploscapter</taxon>
    </lineage>
</organism>
<evidence type="ECO:0000313" key="3">
    <source>
        <dbReference type="EMBL" id="PAV77954.1"/>
    </source>
</evidence>
<dbReference type="Proteomes" id="UP000218231">
    <property type="component" value="Unassembled WGS sequence"/>
</dbReference>
<protein>
    <recommendedName>
        <fullName evidence="2">NADAR domain-containing protein</fullName>
    </recommendedName>
</protein>
<sequence>MSMDEGRIVLVGNETDILHSGYSHTISHDNKRYPSAVHFTHSMILSTLAVDENAILDLLCAPSIDVPRVANQLLQENMPPGHTMESLAEYIRQCKQSYTMKGLTIRAEQDKVFERTLMNTKDALIIVCDPKDRDMGIGMDENRFIEWMGREKADIQASRYSLKLKMCIRLISYDNKIRNLEFPKSPMLTYWMRNEHNRHPDLGANNLGHYLMWIRYQRREDKKAAMLRRLPQEVDGVTKNDDDVAVRIRLNEAVISLTGIFRPLSNYYPLPFEMKGERYRSVEHYAYEKLFNALKLDDKMIEKLQTTVSPIDIPVVAERIFNKLDMEDKWTQIEAKLARMDRWRQSAMKHKILQNNYLQQLLLSTGDALLIDTSPGDPAWTCQATESEIQHLLTKDYVTPAQMTKVPVNLQGLRGNKTGLVLMELRQKYAQQTESRIPLISPLVNPTFASMVTQHVICFTAESVWHPLYPAEIRPTPDSQLIPSPMHFVAQQAVKYLGINQEDKEYIMETKSSVECWQRLHEVVEEKGRGLEREQQWWMEVRQKAIKDALQLLLEQHSPLLRALLDTGDAMLVYCSRFSSAEAELSIGMRESDLRSWMHTVDISSKQLLELCCRPMAFRPPYLGGNRLGIILMELRREFVLKGVFPHILPELNIGVDVILGTDSPTENLVVDEPLDILSPDNYTALWINPLMLLVKDKDKKDDSISDLISAAYFKKLPPRLVTVDDTKINEILEQITQVSTSELSKRTDRRDYNQYLSDIAPEDLRAVFMKMCTRLRSRLGDIEFQQQEMQYLAVEVNRMQMIRRSLDTVSGNDPPGQTRVGPGPIDLMREPSGMGGMPPPLIRATGGQERRRDDRGEDRRRMDYGRSGGTMQGQKRGRRDESAMQPTGSDDRRRNTTDRRSSSQQRFGRSPTRSRNRNEVSTGPFSFEQSSHQPIVNRAQSPKLESAKQEVAPPKPKIPKPRPPDEELSEGEILSSDED</sequence>
<accession>A0A2A2KVI6</accession>